<evidence type="ECO:0000313" key="1">
    <source>
        <dbReference type="EMBL" id="KAA8567937.1"/>
    </source>
</evidence>
<protein>
    <submittedName>
        <fullName evidence="1">Uncharacterized protein</fullName>
    </submittedName>
</protein>
<reference evidence="1 2" key="1">
    <citation type="submission" date="2019-06" db="EMBL/GenBank/DDBJ databases">
        <title>Genome Sequence of the Brown Rot Fungal Pathogen Monilinia fructicola.</title>
        <authorList>
            <person name="De Miccolis Angelini R.M."/>
            <person name="Landi L."/>
            <person name="Abate D."/>
            <person name="Pollastro S."/>
            <person name="Romanazzi G."/>
            <person name="Faretra F."/>
        </authorList>
    </citation>
    <scope>NUCLEOTIDE SEQUENCE [LARGE SCALE GENOMIC DNA]</scope>
    <source>
        <strain evidence="1 2">Mfrc123</strain>
    </source>
</reference>
<dbReference type="EMBL" id="VICG01000010">
    <property type="protein sequence ID" value="KAA8567937.1"/>
    <property type="molecule type" value="Genomic_DNA"/>
</dbReference>
<evidence type="ECO:0000313" key="2">
    <source>
        <dbReference type="Proteomes" id="UP000322873"/>
    </source>
</evidence>
<gene>
    <name evidence="1" type="ORF">EYC84_008374</name>
</gene>
<comment type="caution">
    <text evidence="1">The sequence shown here is derived from an EMBL/GenBank/DDBJ whole genome shotgun (WGS) entry which is preliminary data.</text>
</comment>
<dbReference type="AlphaFoldDB" id="A0A5M9JGP8"/>
<name>A0A5M9JGP8_MONFR</name>
<dbReference type="Proteomes" id="UP000322873">
    <property type="component" value="Unassembled WGS sequence"/>
</dbReference>
<sequence length="136" mass="15504">MAKEITCFSIFKTIPFGVGSTSIFVPRFHQAHFQHHWSKLMPQACRITKAFWNPLYLAPYSSILVLSIDYPSPYTHGSFLVLWCEVTIICSPILPKNLGIQKLFISDFQTSNEQSSHFPLSYGSFASDHYVILLTL</sequence>
<accession>A0A5M9JGP8</accession>
<proteinExistence type="predicted"/>
<keyword evidence="2" id="KW-1185">Reference proteome</keyword>
<organism evidence="1 2">
    <name type="scientific">Monilinia fructicola</name>
    <name type="common">Brown rot fungus</name>
    <name type="synonym">Ciboria fructicola</name>
    <dbReference type="NCBI Taxonomy" id="38448"/>
    <lineage>
        <taxon>Eukaryota</taxon>
        <taxon>Fungi</taxon>
        <taxon>Dikarya</taxon>
        <taxon>Ascomycota</taxon>
        <taxon>Pezizomycotina</taxon>
        <taxon>Leotiomycetes</taxon>
        <taxon>Helotiales</taxon>
        <taxon>Sclerotiniaceae</taxon>
        <taxon>Monilinia</taxon>
    </lineage>
</organism>